<name>A0A1D1W6H7_RAMVA</name>
<evidence type="ECO:0000313" key="2">
    <source>
        <dbReference type="EMBL" id="GAV07818.1"/>
    </source>
</evidence>
<comment type="caution">
    <text evidence="2">The sequence shown here is derived from an EMBL/GenBank/DDBJ whole genome shotgun (WGS) entry which is preliminary data.</text>
</comment>
<dbReference type="AlphaFoldDB" id="A0A1D1W6H7"/>
<evidence type="ECO:0000313" key="3">
    <source>
        <dbReference type="Proteomes" id="UP000186922"/>
    </source>
</evidence>
<protein>
    <submittedName>
        <fullName evidence="2">Uncharacterized protein</fullName>
    </submittedName>
</protein>
<reference evidence="2 3" key="1">
    <citation type="journal article" date="2016" name="Nat. Commun.">
        <title>Extremotolerant tardigrade genome and improved radiotolerance of human cultured cells by tardigrade-unique protein.</title>
        <authorList>
            <person name="Hashimoto T."/>
            <person name="Horikawa D.D."/>
            <person name="Saito Y."/>
            <person name="Kuwahara H."/>
            <person name="Kozuka-Hata H."/>
            <person name="Shin-I T."/>
            <person name="Minakuchi Y."/>
            <person name="Ohishi K."/>
            <person name="Motoyama A."/>
            <person name="Aizu T."/>
            <person name="Enomoto A."/>
            <person name="Kondo K."/>
            <person name="Tanaka S."/>
            <person name="Hara Y."/>
            <person name="Koshikawa S."/>
            <person name="Sagara H."/>
            <person name="Miura T."/>
            <person name="Yokobori S."/>
            <person name="Miyagawa K."/>
            <person name="Suzuki Y."/>
            <person name="Kubo T."/>
            <person name="Oyama M."/>
            <person name="Kohara Y."/>
            <person name="Fujiyama A."/>
            <person name="Arakawa K."/>
            <person name="Katayama T."/>
            <person name="Toyoda A."/>
            <person name="Kunieda T."/>
        </authorList>
    </citation>
    <scope>NUCLEOTIDE SEQUENCE [LARGE SCALE GENOMIC DNA]</scope>
    <source>
        <strain evidence="2 3">YOKOZUNA-1</strain>
    </source>
</reference>
<keyword evidence="3" id="KW-1185">Reference proteome</keyword>
<proteinExistence type="predicted"/>
<feature type="signal peptide" evidence="1">
    <location>
        <begin position="1"/>
        <end position="22"/>
    </location>
</feature>
<organism evidence="2 3">
    <name type="scientific">Ramazzottius varieornatus</name>
    <name type="common">Water bear</name>
    <name type="synonym">Tardigrade</name>
    <dbReference type="NCBI Taxonomy" id="947166"/>
    <lineage>
        <taxon>Eukaryota</taxon>
        <taxon>Metazoa</taxon>
        <taxon>Ecdysozoa</taxon>
        <taxon>Tardigrada</taxon>
        <taxon>Eutardigrada</taxon>
        <taxon>Parachela</taxon>
        <taxon>Hypsibioidea</taxon>
        <taxon>Ramazzottiidae</taxon>
        <taxon>Ramazzottius</taxon>
    </lineage>
</organism>
<accession>A0A1D1W6H7</accession>
<keyword evidence="1" id="KW-0732">Signal</keyword>
<sequence length="247" mass="27537">MQIFLLVFLVLAFPGIVGLCSGWRFHSRRDDEFPGWTRQSHLRVSTGCQQCTWPTHSGSSLFRLFRGRRSPRARLGRVVDPNYTWPPKWLTDSSAKSPLAYKPPVRLSPIANGYSPAAAFAFRRGSEKQANPMRMLGTRMANHPPRVTVVVHGLDGQAYATTLPLRPQATVYDVMTQAAARYREAHPKDSVNPFGLVVQPTVAPGGCLKVESIGPWASEADGVWEYTSEDSLGRVRTYLLFFIALFS</sequence>
<evidence type="ECO:0000256" key="1">
    <source>
        <dbReference type="SAM" id="SignalP"/>
    </source>
</evidence>
<dbReference type="EMBL" id="BDGG01000016">
    <property type="protein sequence ID" value="GAV07818.1"/>
    <property type="molecule type" value="Genomic_DNA"/>
</dbReference>
<gene>
    <name evidence="2" type="primary">RvY_17611-1</name>
    <name evidence="2" type="synonym">RvY_17611.1</name>
    <name evidence="2" type="ORF">RvY_17611</name>
</gene>
<dbReference type="Proteomes" id="UP000186922">
    <property type="component" value="Unassembled WGS sequence"/>
</dbReference>
<dbReference type="OrthoDB" id="10549768at2759"/>
<feature type="chain" id="PRO_5008899243" evidence="1">
    <location>
        <begin position="23"/>
        <end position="247"/>
    </location>
</feature>